<dbReference type="AlphaFoldDB" id="A0A1F6UX48"/>
<evidence type="ECO:0000313" key="6">
    <source>
        <dbReference type="Proteomes" id="UP000182253"/>
    </source>
</evidence>
<dbReference type="SUPFAM" id="SSF52540">
    <property type="entry name" value="P-loop containing nucleoside triphosphate hydrolases"/>
    <property type="match status" value="1"/>
</dbReference>
<comment type="subunit">
    <text evidence="3">DNA polymerase III contains a core (composed of alpha, epsilon and theta chains) that associates with a tau subunit. This core dimerizes to form the POLIII' complex. PolIII' associates with the gamma complex (composed of gamma, delta, delta', psi and chi chains) and with the beta chain to form the complete DNA polymerase III complex.</text>
</comment>
<keyword evidence="3" id="KW-0067">ATP-binding</keyword>
<dbReference type="InterPro" id="IPR027417">
    <property type="entry name" value="P-loop_NTPase"/>
</dbReference>
<name>A0A1F6UX48_9BACT</name>
<dbReference type="InterPro" id="IPR005790">
    <property type="entry name" value="DNA_polIII_delta"/>
</dbReference>
<evidence type="ECO:0000256" key="2">
    <source>
        <dbReference type="ARBA" id="ARBA00049244"/>
    </source>
</evidence>
<keyword evidence="3" id="KW-0808">Transferase</keyword>
<proteinExistence type="inferred from homology"/>
<dbReference type="STRING" id="1801735.A2645_00885"/>
<dbReference type="Pfam" id="PF13177">
    <property type="entry name" value="DNA_pol3_delta2"/>
    <property type="match status" value="1"/>
</dbReference>
<keyword evidence="3" id="KW-0235">DNA replication</keyword>
<evidence type="ECO:0000256" key="3">
    <source>
        <dbReference type="RuleBase" id="RU364063"/>
    </source>
</evidence>
<protein>
    <recommendedName>
        <fullName evidence="3">DNA polymerase III subunit gamma/tau</fullName>
        <ecNumber evidence="3">2.7.7.7</ecNumber>
    </recommendedName>
</protein>
<dbReference type="NCBIfam" id="TIGR02397">
    <property type="entry name" value="dnaX_nterm"/>
    <property type="match status" value="1"/>
</dbReference>
<comment type="catalytic activity">
    <reaction evidence="2 3">
        <text>DNA(n) + a 2'-deoxyribonucleoside 5'-triphosphate = DNA(n+1) + diphosphate</text>
        <dbReference type="Rhea" id="RHEA:22508"/>
        <dbReference type="Rhea" id="RHEA-COMP:17339"/>
        <dbReference type="Rhea" id="RHEA-COMP:17340"/>
        <dbReference type="ChEBI" id="CHEBI:33019"/>
        <dbReference type="ChEBI" id="CHEBI:61560"/>
        <dbReference type="ChEBI" id="CHEBI:173112"/>
        <dbReference type="EC" id="2.7.7.7"/>
    </reaction>
</comment>
<comment type="function">
    <text evidence="3">DNA polymerase III is a complex, multichain enzyme responsible for most of the replicative synthesis in bacteria. This DNA polymerase also exhibits 3' to 5' exonuclease activity.</text>
</comment>
<evidence type="ECO:0000259" key="4">
    <source>
        <dbReference type="SMART" id="SM00382"/>
    </source>
</evidence>
<comment type="similarity">
    <text evidence="3">Belongs to the DnaX/STICHEL family.</text>
</comment>
<dbReference type="Gene3D" id="1.20.272.10">
    <property type="match status" value="1"/>
</dbReference>
<dbReference type="PANTHER" id="PTHR11669:SF0">
    <property type="entry name" value="PROTEIN STICHEL-LIKE 2"/>
    <property type="match status" value="1"/>
</dbReference>
<sequence>MTSVLYRKYRPTNFKEVLGQEHITGVLEKSLEKGDFAHAYLFCGSRGTGKTSIARIFAKELGVTPSDVYEIDAASNRGIDDIRELREGVATSPFESKYKIYIIDEVHMLTKEAFNALLKTLEEPPAHVVFVLATTEMEKVPETIISRCVTYNFKKPTEEILKKYVIDIAEKENLKIDNESADLIALLGEGSFRDTCGILQKLLSLSRDKKISREEVEAVTGAPKTTLVNDFILAIAEKDFAKGLNVVEALIEQNVDVKVFVKLLLHKLRLALILRYAPELILKVKTHLSEKDLEFIKKLVAEKNTAITSKTLEALLECYQNLNVAYIPTLPLELALSKMVKE</sequence>
<dbReference type="Proteomes" id="UP000182253">
    <property type="component" value="Unassembled WGS sequence"/>
</dbReference>
<dbReference type="PANTHER" id="PTHR11669">
    <property type="entry name" value="REPLICATION FACTOR C / DNA POLYMERASE III GAMMA-TAU SUBUNIT"/>
    <property type="match status" value="1"/>
</dbReference>
<dbReference type="EMBL" id="MFTL01000005">
    <property type="protein sequence ID" value="OGI61980.1"/>
    <property type="molecule type" value="Genomic_DNA"/>
</dbReference>
<dbReference type="GO" id="GO:0003887">
    <property type="term" value="F:DNA-directed DNA polymerase activity"/>
    <property type="evidence" value="ECO:0007669"/>
    <property type="project" value="UniProtKB-KW"/>
</dbReference>
<dbReference type="InterPro" id="IPR003593">
    <property type="entry name" value="AAA+_ATPase"/>
</dbReference>
<accession>A0A1F6UX48</accession>
<dbReference type="Gene3D" id="1.10.8.60">
    <property type="match status" value="1"/>
</dbReference>
<dbReference type="InterPro" id="IPR050238">
    <property type="entry name" value="DNA_Rep/Repair_Clamp_Loader"/>
</dbReference>
<dbReference type="InterPro" id="IPR012763">
    <property type="entry name" value="DNA_pol_III_sug/sutau_N"/>
</dbReference>
<dbReference type="SMART" id="SM00382">
    <property type="entry name" value="AAA"/>
    <property type="match status" value="1"/>
</dbReference>
<evidence type="ECO:0000256" key="1">
    <source>
        <dbReference type="ARBA" id="ARBA00022932"/>
    </source>
</evidence>
<dbReference type="NCBIfam" id="TIGR01128">
    <property type="entry name" value="holA"/>
    <property type="match status" value="1"/>
</dbReference>
<feature type="domain" description="AAA+ ATPase" evidence="4">
    <location>
        <begin position="36"/>
        <end position="157"/>
    </location>
</feature>
<evidence type="ECO:0000313" key="5">
    <source>
        <dbReference type="EMBL" id="OGI61980.1"/>
    </source>
</evidence>
<dbReference type="SUPFAM" id="SSF48019">
    <property type="entry name" value="post-AAA+ oligomerization domain-like"/>
    <property type="match status" value="1"/>
</dbReference>
<comment type="caution">
    <text evidence="5">The sequence shown here is derived from an EMBL/GenBank/DDBJ whole genome shotgun (WGS) entry which is preliminary data.</text>
</comment>
<dbReference type="GO" id="GO:0003677">
    <property type="term" value="F:DNA binding"/>
    <property type="evidence" value="ECO:0007669"/>
    <property type="project" value="InterPro"/>
</dbReference>
<keyword evidence="3" id="KW-0547">Nucleotide-binding</keyword>
<dbReference type="EC" id="2.7.7.7" evidence="3"/>
<reference evidence="5 6" key="1">
    <citation type="journal article" date="2016" name="Nat. Commun.">
        <title>Thousands of microbial genomes shed light on interconnected biogeochemical processes in an aquifer system.</title>
        <authorList>
            <person name="Anantharaman K."/>
            <person name="Brown C.T."/>
            <person name="Hug L.A."/>
            <person name="Sharon I."/>
            <person name="Castelle C.J."/>
            <person name="Probst A.J."/>
            <person name="Thomas B.C."/>
            <person name="Singh A."/>
            <person name="Wilkins M.J."/>
            <person name="Karaoz U."/>
            <person name="Brodie E.L."/>
            <person name="Williams K.H."/>
            <person name="Hubbard S.S."/>
            <person name="Banfield J.F."/>
        </authorList>
    </citation>
    <scope>NUCLEOTIDE SEQUENCE [LARGE SCALE GENOMIC DNA]</scope>
</reference>
<dbReference type="CDD" id="cd00009">
    <property type="entry name" value="AAA"/>
    <property type="match status" value="1"/>
</dbReference>
<dbReference type="InterPro" id="IPR008921">
    <property type="entry name" value="DNA_pol3_clamp-load_cplx_C"/>
</dbReference>
<keyword evidence="3" id="KW-0548">Nucleotidyltransferase</keyword>
<dbReference type="GO" id="GO:0005524">
    <property type="term" value="F:ATP binding"/>
    <property type="evidence" value="ECO:0007669"/>
    <property type="project" value="UniProtKB-KW"/>
</dbReference>
<dbReference type="GO" id="GO:0006261">
    <property type="term" value="P:DNA-templated DNA replication"/>
    <property type="evidence" value="ECO:0007669"/>
    <property type="project" value="TreeGrafter"/>
</dbReference>
<dbReference type="GO" id="GO:0009360">
    <property type="term" value="C:DNA polymerase III complex"/>
    <property type="evidence" value="ECO:0007669"/>
    <property type="project" value="InterPro"/>
</dbReference>
<organism evidence="5 6">
    <name type="scientific">Candidatus Nomurabacteria bacterium RIFCSPHIGHO2_01_FULL_39_9</name>
    <dbReference type="NCBI Taxonomy" id="1801735"/>
    <lineage>
        <taxon>Bacteria</taxon>
        <taxon>Candidatus Nomuraibacteriota</taxon>
    </lineage>
</organism>
<keyword evidence="1 3" id="KW-0239">DNA-directed DNA polymerase</keyword>
<gene>
    <name evidence="3" type="primary">dnaX</name>
    <name evidence="5" type="ORF">A2645_00885</name>
</gene>
<dbReference type="Gene3D" id="3.40.50.300">
    <property type="entry name" value="P-loop containing nucleotide triphosphate hydrolases"/>
    <property type="match status" value="1"/>
</dbReference>